<accession>A0A2T6C8B1</accession>
<evidence type="ECO:0000313" key="1">
    <source>
        <dbReference type="EMBL" id="PTX64539.1"/>
    </source>
</evidence>
<dbReference type="Proteomes" id="UP000244240">
    <property type="component" value="Unassembled WGS sequence"/>
</dbReference>
<protein>
    <submittedName>
        <fullName evidence="1">Uncharacterized protein DUF4030</fullName>
    </submittedName>
</protein>
<gene>
    <name evidence="1" type="ORF">C8P63_10232</name>
</gene>
<dbReference type="InterPro" id="IPR025108">
    <property type="entry name" value="DUF4030"/>
</dbReference>
<dbReference type="AlphaFoldDB" id="A0A2T6C8B1"/>
<sequence length="246" mass="28396">MLIEEEVKKAKKGNTKVSFIPEKTLRIGLDQSKENKDSVREVRQIVKKILASRNIDALAIEVNLRGGEKGGPTEEQRQEIEKLHKIEEDIMKELKRNQLSEIRPQIRPYDKTVHMEIPNTETQVKEIKETVIRVLKQKGLGNYTLKAHIYDPELRKKDSQWADVVSDIGNGLMARKEFHVTGIGYSVHPEPTTRVIIRTSLPSFDPDARRLGNKIEHDVDKFLKSKKMDKEPYIIIVKSKDKKKIN</sequence>
<keyword evidence="2" id="KW-1185">Reference proteome</keyword>
<evidence type="ECO:0000313" key="2">
    <source>
        <dbReference type="Proteomes" id="UP000244240"/>
    </source>
</evidence>
<dbReference type="Pfam" id="PF13222">
    <property type="entry name" value="DUF4030"/>
    <property type="match status" value="1"/>
</dbReference>
<reference evidence="1 2" key="1">
    <citation type="submission" date="2018-04" db="EMBL/GenBank/DDBJ databases">
        <title>Genomic Encyclopedia of Archaeal and Bacterial Type Strains, Phase II (KMG-II): from individual species to whole genera.</title>
        <authorList>
            <person name="Goeker M."/>
        </authorList>
    </citation>
    <scope>NUCLEOTIDE SEQUENCE [LARGE SCALE GENOMIC DNA]</scope>
    <source>
        <strain evidence="1 2">DSM 45787</strain>
    </source>
</reference>
<name>A0A2T6C8B1_9BACL</name>
<organism evidence="1 2">
    <name type="scientific">Melghirimyces profundicolus</name>
    <dbReference type="NCBI Taxonomy" id="1242148"/>
    <lineage>
        <taxon>Bacteria</taxon>
        <taxon>Bacillati</taxon>
        <taxon>Bacillota</taxon>
        <taxon>Bacilli</taxon>
        <taxon>Bacillales</taxon>
        <taxon>Thermoactinomycetaceae</taxon>
        <taxon>Melghirimyces</taxon>
    </lineage>
</organism>
<dbReference type="EMBL" id="QBKR01000002">
    <property type="protein sequence ID" value="PTX64539.1"/>
    <property type="molecule type" value="Genomic_DNA"/>
</dbReference>
<proteinExistence type="predicted"/>
<dbReference type="OrthoDB" id="2455196at2"/>
<comment type="caution">
    <text evidence="1">The sequence shown here is derived from an EMBL/GenBank/DDBJ whole genome shotgun (WGS) entry which is preliminary data.</text>
</comment>
<dbReference type="RefSeq" id="WP_108021611.1">
    <property type="nucleotide sequence ID" value="NZ_QBKR01000002.1"/>
</dbReference>